<accession>A0A9P4QQR0</accession>
<dbReference type="Pfam" id="PF07724">
    <property type="entry name" value="AAA_2"/>
    <property type="match status" value="1"/>
</dbReference>
<dbReference type="GO" id="GO:0034605">
    <property type="term" value="P:cellular response to heat"/>
    <property type="evidence" value="ECO:0007669"/>
    <property type="project" value="TreeGrafter"/>
</dbReference>
<reference evidence="4" key="1">
    <citation type="journal article" date="2020" name="Stud. Mycol.">
        <title>101 Dothideomycetes genomes: a test case for predicting lifestyles and emergence of pathogens.</title>
        <authorList>
            <person name="Haridas S."/>
            <person name="Albert R."/>
            <person name="Binder M."/>
            <person name="Bloem J."/>
            <person name="Labutti K."/>
            <person name="Salamov A."/>
            <person name="Andreopoulos B."/>
            <person name="Baker S."/>
            <person name="Barry K."/>
            <person name="Bills G."/>
            <person name="Bluhm B."/>
            <person name="Cannon C."/>
            <person name="Castanera R."/>
            <person name="Culley D."/>
            <person name="Daum C."/>
            <person name="Ezra D."/>
            <person name="Gonzalez J."/>
            <person name="Henrissat B."/>
            <person name="Kuo A."/>
            <person name="Liang C."/>
            <person name="Lipzen A."/>
            <person name="Lutzoni F."/>
            <person name="Magnuson J."/>
            <person name="Mondo S."/>
            <person name="Nolan M."/>
            <person name="Ohm R."/>
            <person name="Pangilinan J."/>
            <person name="Park H.-J."/>
            <person name="Ramirez L."/>
            <person name="Alfaro M."/>
            <person name="Sun H."/>
            <person name="Tritt A."/>
            <person name="Yoshinaga Y."/>
            <person name="Zwiers L.-H."/>
            <person name="Turgeon B."/>
            <person name="Goodwin S."/>
            <person name="Spatafora J."/>
            <person name="Crous P."/>
            <person name="Grigoriev I."/>
        </authorList>
    </citation>
    <scope>NUCLEOTIDE SEQUENCE</scope>
    <source>
        <strain evidence="4">CBS 125425</strain>
    </source>
</reference>
<evidence type="ECO:0000256" key="2">
    <source>
        <dbReference type="ARBA" id="ARBA00022840"/>
    </source>
</evidence>
<feature type="domain" description="ATPase AAA-type core" evidence="3">
    <location>
        <begin position="265"/>
        <end position="423"/>
    </location>
</feature>
<name>A0A9P4QQR0_9PLEO</name>
<evidence type="ECO:0000259" key="3">
    <source>
        <dbReference type="Pfam" id="PF07724"/>
    </source>
</evidence>
<dbReference type="GO" id="GO:0016887">
    <property type="term" value="F:ATP hydrolysis activity"/>
    <property type="evidence" value="ECO:0007669"/>
    <property type="project" value="InterPro"/>
</dbReference>
<dbReference type="SUPFAM" id="SSF52540">
    <property type="entry name" value="P-loop containing nucleoside triphosphate hydrolases"/>
    <property type="match status" value="1"/>
</dbReference>
<dbReference type="InterPro" id="IPR027417">
    <property type="entry name" value="P-loop_NTPase"/>
</dbReference>
<evidence type="ECO:0000256" key="1">
    <source>
        <dbReference type="ARBA" id="ARBA00022741"/>
    </source>
</evidence>
<dbReference type="PANTHER" id="PTHR11638:SF18">
    <property type="entry name" value="HEAT SHOCK PROTEIN 104"/>
    <property type="match status" value="1"/>
</dbReference>
<protein>
    <submittedName>
        <fullName evidence="4">P-loop containing nucleoside triphosphate hydrolase protein</fullName>
    </submittedName>
</protein>
<organism evidence="4 5">
    <name type="scientific">Polyplosphaeria fusca</name>
    <dbReference type="NCBI Taxonomy" id="682080"/>
    <lineage>
        <taxon>Eukaryota</taxon>
        <taxon>Fungi</taxon>
        <taxon>Dikarya</taxon>
        <taxon>Ascomycota</taxon>
        <taxon>Pezizomycotina</taxon>
        <taxon>Dothideomycetes</taxon>
        <taxon>Pleosporomycetidae</taxon>
        <taxon>Pleosporales</taxon>
        <taxon>Tetraplosphaeriaceae</taxon>
        <taxon>Polyplosphaeria</taxon>
    </lineage>
</organism>
<evidence type="ECO:0000313" key="5">
    <source>
        <dbReference type="Proteomes" id="UP000799444"/>
    </source>
</evidence>
<keyword evidence="1" id="KW-0547">Nucleotide-binding</keyword>
<keyword evidence="5" id="KW-1185">Reference proteome</keyword>
<dbReference type="Proteomes" id="UP000799444">
    <property type="component" value="Unassembled WGS sequence"/>
</dbReference>
<dbReference type="PRINTS" id="PR00300">
    <property type="entry name" value="CLPPROTEASEA"/>
</dbReference>
<dbReference type="EMBL" id="ML996254">
    <property type="protein sequence ID" value="KAF2729142.1"/>
    <property type="molecule type" value="Genomic_DNA"/>
</dbReference>
<dbReference type="OrthoDB" id="47330at2759"/>
<dbReference type="InterPro" id="IPR003959">
    <property type="entry name" value="ATPase_AAA_core"/>
</dbReference>
<dbReference type="GO" id="GO:0005524">
    <property type="term" value="F:ATP binding"/>
    <property type="evidence" value="ECO:0007669"/>
    <property type="project" value="UniProtKB-KW"/>
</dbReference>
<comment type="caution">
    <text evidence="4">The sequence shown here is derived from an EMBL/GenBank/DDBJ whole genome shotgun (WGS) entry which is preliminary data.</text>
</comment>
<dbReference type="AlphaFoldDB" id="A0A9P4QQR0"/>
<evidence type="ECO:0000313" key="4">
    <source>
        <dbReference type="EMBL" id="KAF2729142.1"/>
    </source>
</evidence>
<dbReference type="Gene3D" id="3.40.50.300">
    <property type="entry name" value="P-loop containing nucleotide triphosphate hydrolases"/>
    <property type="match status" value="1"/>
</dbReference>
<gene>
    <name evidence="4" type="ORF">EJ04DRAFT_589505</name>
</gene>
<dbReference type="GO" id="GO:0005737">
    <property type="term" value="C:cytoplasm"/>
    <property type="evidence" value="ECO:0007669"/>
    <property type="project" value="TreeGrafter"/>
</dbReference>
<proteinExistence type="predicted"/>
<sequence>MSGLADQSADNALWDLILPSLKNAGPLGPSGSDGLETFSVRHLVAAVQHGATANEVNAYISHFSTQHKATVQAQINSDVEGFPAIFYIVGSNDDSIIRAFDKAGADLHATYGDPPVPLLAFAVINSKIIGRDTSSTIATLLSLGADEKSIPKPFYSPFDVDHPEDGPQEEIMLEYLQDARTAWYKRRSTRKLLSEALSITQRYYLYRASQLSKPTGRQKDVAARHSSTELFAIPYFLIGQNAATELLTRSFLRYMLRRQKHPLVLVFAGPSGHGKTELARRLGDLLSLDLNVSDCTIVTRELELFGPRKPYSGAAEGSPLNNFLAAHHGRKCIVFLDEFEKTTQDIWNALLVPFDNAGEYQDRRNLKTIDCKNTIWILATNALDNCITSFCKRNGAIFGTDNSTTRAELLDELTSSMKEKFINVFSAPLTGRISAFVPFLPFSSEETCIGAHKYLLELANEVRKPICITPGPHEHLLGNIRLSIRADATVCKIITRDYDPALGIRSLRKAVTDRVASLLDSEYLATHEIIAEGGPVEDYSVFVSDGKIKVKQISSRPDHA</sequence>
<keyword evidence="2" id="KW-0067">ATP-binding</keyword>
<dbReference type="InterPro" id="IPR001270">
    <property type="entry name" value="ClpA/B"/>
</dbReference>
<keyword evidence="4" id="KW-0378">Hydrolase</keyword>
<dbReference type="InterPro" id="IPR050130">
    <property type="entry name" value="ClpA_ClpB"/>
</dbReference>
<dbReference type="PANTHER" id="PTHR11638">
    <property type="entry name" value="ATP-DEPENDENT CLP PROTEASE"/>
    <property type="match status" value="1"/>
</dbReference>